<dbReference type="EMBL" id="JBHUPB010000005">
    <property type="protein sequence ID" value="MFD2967200.1"/>
    <property type="molecule type" value="Genomic_DNA"/>
</dbReference>
<dbReference type="Proteomes" id="UP001597525">
    <property type="component" value="Unassembled WGS sequence"/>
</dbReference>
<proteinExistence type="predicted"/>
<comment type="caution">
    <text evidence="1">The sequence shown here is derived from an EMBL/GenBank/DDBJ whole genome shotgun (WGS) entry which is preliminary data.</text>
</comment>
<evidence type="ECO:0000313" key="2">
    <source>
        <dbReference type="Proteomes" id="UP001597525"/>
    </source>
</evidence>
<name>A0ABW6BCC3_9SPHI</name>
<reference evidence="2" key="1">
    <citation type="journal article" date="2019" name="Int. J. Syst. Evol. Microbiol.">
        <title>The Global Catalogue of Microorganisms (GCM) 10K type strain sequencing project: providing services to taxonomists for standard genome sequencing and annotation.</title>
        <authorList>
            <consortium name="The Broad Institute Genomics Platform"/>
            <consortium name="The Broad Institute Genome Sequencing Center for Infectious Disease"/>
            <person name="Wu L."/>
            <person name="Ma J."/>
        </authorList>
    </citation>
    <scope>NUCLEOTIDE SEQUENCE [LARGE SCALE GENOMIC DNA]</scope>
    <source>
        <strain evidence="2">KCTC 22814</strain>
    </source>
</reference>
<gene>
    <name evidence="1" type="ORF">ACFS7Y_07370</name>
</gene>
<dbReference type="RefSeq" id="WP_320185111.1">
    <property type="nucleotide sequence ID" value="NZ_CP138332.1"/>
</dbReference>
<evidence type="ECO:0000313" key="1">
    <source>
        <dbReference type="EMBL" id="MFD2967200.1"/>
    </source>
</evidence>
<keyword evidence="2" id="KW-1185">Reference proteome</keyword>
<accession>A0ABW6BCC3</accession>
<sequence length="135" mass="15561">MAYFKQYINNELPLFSVIIEDDGKVCYAYLVEGKELIISDVWLYNSLKTPETVDWSNESDLPFENPHMFVKINMPPVDEETLVEVRWAVHQENVSAEIYFSNMFVAKLEKGAFPGWSTLVKKDSPLALVYEDLSS</sequence>
<protein>
    <submittedName>
        <fullName evidence="1">Uncharacterized protein</fullName>
    </submittedName>
</protein>
<organism evidence="1 2">
    <name type="scientific">Sphingobacterium bambusae</name>
    <dbReference type="NCBI Taxonomy" id="662858"/>
    <lineage>
        <taxon>Bacteria</taxon>
        <taxon>Pseudomonadati</taxon>
        <taxon>Bacteroidota</taxon>
        <taxon>Sphingobacteriia</taxon>
        <taxon>Sphingobacteriales</taxon>
        <taxon>Sphingobacteriaceae</taxon>
        <taxon>Sphingobacterium</taxon>
    </lineage>
</organism>